<organism evidence="1 2">
    <name type="scientific">Channa argus</name>
    <name type="common">Northern snakehead</name>
    <name type="synonym">Ophicephalus argus</name>
    <dbReference type="NCBI Taxonomy" id="215402"/>
    <lineage>
        <taxon>Eukaryota</taxon>
        <taxon>Metazoa</taxon>
        <taxon>Chordata</taxon>
        <taxon>Craniata</taxon>
        <taxon>Vertebrata</taxon>
        <taxon>Euteleostomi</taxon>
        <taxon>Actinopterygii</taxon>
        <taxon>Neopterygii</taxon>
        <taxon>Teleostei</taxon>
        <taxon>Neoteleostei</taxon>
        <taxon>Acanthomorphata</taxon>
        <taxon>Anabantaria</taxon>
        <taxon>Anabantiformes</taxon>
        <taxon>Channoidei</taxon>
        <taxon>Channidae</taxon>
        <taxon>Channa</taxon>
    </lineage>
</organism>
<accession>A0A6G1PZF0</accession>
<evidence type="ECO:0000313" key="1">
    <source>
        <dbReference type="EMBL" id="KAF3695627.1"/>
    </source>
</evidence>
<sequence length="59" mass="6709">MTNFLGITTRFIVTAELTSYEEILLNSVSWRAEHPACWIPQQTASPQKCIEQHSDGRTT</sequence>
<proteinExistence type="predicted"/>
<reference evidence="1 2" key="1">
    <citation type="submission" date="2019-02" db="EMBL/GenBank/DDBJ databases">
        <title>Opniocepnalus argus genome.</title>
        <authorList>
            <person name="Zhou C."/>
            <person name="Xiao S."/>
        </authorList>
    </citation>
    <scope>NUCLEOTIDE SEQUENCE [LARGE SCALE GENOMIC DNA]</scope>
    <source>
        <strain evidence="1">OARG1902GOOAL</strain>
        <tissue evidence="1">Muscle</tissue>
    </source>
</reference>
<evidence type="ECO:0000313" key="2">
    <source>
        <dbReference type="Proteomes" id="UP000503349"/>
    </source>
</evidence>
<protein>
    <submittedName>
        <fullName evidence="1">Uncharacterized protein</fullName>
    </submittedName>
</protein>
<dbReference type="AlphaFoldDB" id="A0A6G1PZF0"/>
<dbReference type="Proteomes" id="UP000503349">
    <property type="component" value="Chromosome 11"/>
</dbReference>
<keyword evidence="2" id="KW-1185">Reference proteome</keyword>
<dbReference type="EMBL" id="CM015722">
    <property type="protein sequence ID" value="KAF3695627.1"/>
    <property type="molecule type" value="Genomic_DNA"/>
</dbReference>
<reference evidence="2" key="2">
    <citation type="submission" date="2019-02" db="EMBL/GenBank/DDBJ databases">
        <title>Opniocepnalus argus Var Kimnra genome.</title>
        <authorList>
            <person name="Zhou C."/>
            <person name="Xiao S."/>
        </authorList>
    </citation>
    <scope>NUCLEOTIDE SEQUENCE [LARGE SCALE GENOMIC DNA]</scope>
</reference>
<name>A0A6G1PZF0_CHAAH</name>
<gene>
    <name evidence="1" type="ORF">EXN66_Car011303</name>
</gene>